<sequence length="437" mass="45556">MIEHTSAPVLTTEVPGPRSRAVSAGEREFRAGGASAGSLWSELSIIEGLGAVIKDADGNLLIDACSGTVVMNIGHGNQEVAHAIAEQAATLTHFYDFASPVRLEFYQRLAATLPERLRTFLLLNSGAEAVEASLRIARSATGRMNVVAFTDAYHGRTLGALSLTTGSAREGMGPLLPGVVHVPTPHRFPGVHTAEDPSDACARYMESYLAQVLTGPPAAVYIEPVQGAGGTIPIPTRFLQHLRDYCDRTGALLVFDEILTGAGRTGTMWAFEGVGVTPDLLLSGKGLAGGFPFGLVAGSAATMTAGPIAEPTRNSSTFGGNQMASAAGIATLRVLQSGLVDNAREVGGRLLERLKESFAAHPLVADVRGRGLLIGVELASGTAPDLPQRVLRALLARGVVISSTGSVVRITPPLCLTHQQADVIVSAMRDALDSLDA</sequence>
<organism evidence="7 8">
    <name type="scientific">Microbacterium ulmi</name>
    <dbReference type="NCBI Taxonomy" id="179095"/>
    <lineage>
        <taxon>Bacteria</taxon>
        <taxon>Bacillati</taxon>
        <taxon>Actinomycetota</taxon>
        <taxon>Actinomycetes</taxon>
        <taxon>Micrococcales</taxon>
        <taxon>Microbacteriaceae</taxon>
        <taxon>Microbacterium</taxon>
    </lineage>
</organism>
<dbReference type="InterPro" id="IPR050103">
    <property type="entry name" value="Class-III_PLP-dep_AT"/>
</dbReference>
<evidence type="ECO:0000256" key="3">
    <source>
        <dbReference type="ARBA" id="ARBA00022679"/>
    </source>
</evidence>
<keyword evidence="8" id="KW-1185">Reference proteome</keyword>
<dbReference type="FunFam" id="3.40.640.10:FF:000004">
    <property type="entry name" value="Acetylornithine aminotransferase"/>
    <property type="match status" value="1"/>
</dbReference>
<keyword evidence="3 7" id="KW-0808">Transferase</keyword>
<evidence type="ECO:0000313" key="8">
    <source>
        <dbReference type="Proteomes" id="UP000543598"/>
    </source>
</evidence>
<evidence type="ECO:0000313" key="7">
    <source>
        <dbReference type="EMBL" id="NNH05008.1"/>
    </source>
</evidence>
<dbReference type="GO" id="GO:0030170">
    <property type="term" value="F:pyridoxal phosphate binding"/>
    <property type="evidence" value="ECO:0007669"/>
    <property type="project" value="InterPro"/>
</dbReference>
<dbReference type="InterPro" id="IPR015421">
    <property type="entry name" value="PyrdxlP-dep_Trfase_major"/>
</dbReference>
<evidence type="ECO:0000256" key="6">
    <source>
        <dbReference type="SAM" id="MobiDB-lite"/>
    </source>
</evidence>
<comment type="similarity">
    <text evidence="5">Belongs to the class-III pyridoxal-phosphate-dependent aminotransferase family.</text>
</comment>
<dbReference type="PIRSF" id="PIRSF000521">
    <property type="entry name" value="Transaminase_4ab_Lys_Orn"/>
    <property type="match status" value="1"/>
</dbReference>
<keyword evidence="4 5" id="KW-0663">Pyridoxal phosphate</keyword>
<dbReference type="Gene3D" id="3.40.640.10">
    <property type="entry name" value="Type I PLP-dependent aspartate aminotransferase-like (Major domain)"/>
    <property type="match status" value="1"/>
</dbReference>
<dbReference type="InterPro" id="IPR005814">
    <property type="entry name" value="Aminotrans_3"/>
</dbReference>
<dbReference type="AlphaFoldDB" id="A0A7Y2Q2U0"/>
<dbReference type="EMBL" id="JABEMB010000029">
    <property type="protein sequence ID" value="NNH05008.1"/>
    <property type="molecule type" value="Genomic_DNA"/>
</dbReference>
<dbReference type="CDD" id="cd00610">
    <property type="entry name" value="OAT_like"/>
    <property type="match status" value="1"/>
</dbReference>
<proteinExistence type="inferred from homology"/>
<keyword evidence="2 7" id="KW-0032">Aminotransferase</keyword>
<comment type="caution">
    <text evidence="7">The sequence shown here is derived from an EMBL/GenBank/DDBJ whole genome shotgun (WGS) entry which is preliminary data.</text>
</comment>
<protein>
    <submittedName>
        <fullName evidence="7">Aspartate aminotransferase family protein</fullName>
    </submittedName>
</protein>
<feature type="region of interest" description="Disordered" evidence="6">
    <location>
        <begin position="1"/>
        <end position="21"/>
    </location>
</feature>
<evidence type="ECO:0000256" key="2">
    <source>
        <dbReference type="ARBA" id="ARBA00022576"/>
    </source>
</evidence>
<dbReference type="GO" id="GO:0008483">
    <property type="term" value="F:transaminase activity"/>
    <property type="evidence" value="ECO:0007669"/>
    <property type="project" value="UniProtKB-KW"/>
</dbReference>
<dbReference type="PANTHER" id="PTHR11986">
    <property type="entry name" value="AMINOTRANSFERASE CLASS III"/>
    <property type="match status" value="1"/>
</dbReference>
<evidence type="ECO:0000256" key="5">
    <source>
        <dbReference type="RuleBase" id="RU003560"/>
    </source>
</evidence>
<dbReference type="RefSeq" id="WP_167037499.1">
    <property type="nucleotide sequence ID" value="NZ_BAAANA010000001.1"/>
</dbReference>
<dbReference type="Pfam" id="PF00202">
    <property type="entry name" value="Aminotran_3"/>
    <property type="match status" value="1"/>
</dbReference>
<dbReference type="GO" id="GO:0042802">
    <property type="term" value="F:identical protein binding"/>
    <property type="evidence" value="ECO:0007669"/>
    <property type="project" value="TreeGrafter"/>
</dbReference>
<dbReference type="Proteomes" id="UP000543598">
    <property type="component" value="Unassembled WGS sequence"/>
</dbReference>
<evidence type="ECO:0000256" key="1">
    <source>
        <dbReference type="ARBA" id="ARBA00001933"/>
    </source>
</evidence>
<reference evidence="7 8" key="1">
    <citation type="submission" date="2020-05" db="EMBL/GenBank/DDBJ databases">
        <title>MicrobeNet Type strains.</title>
        <authorList>
            <person name="Nicholson A.C."/>
        </authorList>
    </citation>
    <scope>NUCLEOTIDE SEQUENCE [LARGE SCALE GENOMIC DNA]</scope>
    <source>
        <strain evidence="7 8">JCM 14282</strain>
    </source>
</reference>
<dbReference type="InterPro" id="IPR015424">
    <property type="entry name" value="PyrdxlP-dep_Trfase"/>
</dbReference>
<dbReference type="InterPro" id="IPR015422">
    <property type="entry name" value="PyrdxlP-dep_Trfase_small"/>
</dbReference>
<dbReference type="InterPro" id="IPR049704">
    <property type="entry name" value="Aminotrans_3_PPA_site"/>
</dbReference>
<gene>
    <name evidence="7" type="ORF">HLA99_14245</name>
</gene>
<dbReference type="SUPFAM" id="SSF53383">
    <property type="entry name" value="PLP-dependent transferases"/>
    <property type="match status" value="1"/>
</dbReference>
<dbReference type="PROSITE" id="PS00600">
    <property type="entry name" value="AA_TRANSFER_CLASS_3"/>
    <property type="match status" value="1"/>
</dbReference>
<evidence type="ECO:0000256" key="4">
    <source>
        <dbReference type="ARBA" id="ARBA00022898"/>
    </source>
</evidence>
<comment type="cofactor">
    <cofactor evidence="1">
        <name>pyridoxal 5'-phosphate</name>
        <dbReference type="ChEBI" id="CHEBI:597326"/>
    </cofactor>
</comment>
<accession>A0A7Y2Q2U0</accession>
<dbReference type="PANTHER" id="PTHR11986:SF79">
    <property type="entry name" value="ACETYLORNITHINE AMINOTRANSFERASE, MITOCHONDRIAL"/>
    <property type="match status" value="1"/>
</dbReference>
<dbReference type="Gene3D" id="3.90.1150.10">
    <property type="entry name" value="Aspartate Aminotransferase, domain 1"/>
    <property type="match status" value="1"/>
</dbReference>
<name>A0A7Y2Q2U0_9MICO</name>